<gene>
    <name evidence="2" type="ORF">SCFA_1010004</name>
</gene>
<accession>A0A485LTH4</accession>
<reference evidence="2" key="1">
    <citation type="submission" date="2019-03" db="EMBL/GenBank/DDBJ databases">
        <authorList>
            <person name="Hao L."/>
        </authorList>
    </citation>
    <scope>NUCLEOTIDE SEQUENCE</scope>
</reference>
<dbReference type="EMBL" id="CAADRN010000004">
    <property type="protein sequence ID" value="VFU11202.1"/>
    <property type="molecule type" value="Genomic_DNA"/>
</dbReference>
<protein>
    <submittedName>
        <fullName evidence="2">Uncharacterized protein</fullName>
    </submittedName>
</protein>
<proteinExistence type="predicted"/>
<organism evidence="2">
    <name type="scientific">anaerobic digester metagenome</name>
    <dbReference type="NCBI Taxonomy" id="1263854"/>
    <lineage>
        <taxon>unclassified sequences</taxon>
        <taxon>metagenomes</taxon>
        <taxon>ecological metagenomes</taxon>
    </lineage>
</organism>
<evidence type="ECO:0000313" key="2">
    <source>
        <dbReference type="EMBL" id="VFU11202.1"/>
    </source>
</evidence>
<name>A0A485LTH4_9ZZZZ</name>
<dbReference type="AlphaFoldDB" id="A0A485LTH4"/>
<feature type="compositionally biased region" description="Pro residues" evidence="1">
    <location>
        <begin position="158"/>
        <end position="204"/>
    </location>
</feature>
<feature type="compositionally biased region" description="Polar residues" evidence="1">
    <location>
        <begin position="208"/>
        <end position="231"/>
    </location>
</feature>
<feature type="region of interest" description="Disordered" evidence="1">
    <location>
        <begin position="147"/>
        <end position="231"/>
    </location>
</feature>
<evidence type="ECO:0000256" key="1">
    <source>
        <dbReference type="SAM" id="MobiDB-lite"/>
    </source>
</evidence>
<sequence length="231" mass="24434">MLIRKIMILMFLVVFCLVPGCNAARKPAPSPDPKPLVVPETSKVGFSKVDLNKAPDVVKNIAGDLAKRETATWLQVNGTSYILVSTGENEKDRRAEITEVIQKIPAQDFVWLDVRARYVGVKEDEQDGPISAVTLNLNDRTISGVGFEITSTDSPAPEAAPAPKATPAPKAAPTPAASPAPTPAPAAPAPATPSPTPKPEPKATPAPDNNSAPSQKDQNQNNTPAEKNNRP</sequence>